<accession>A0ABT2WHE5</accession>
<keyword evidence="3 5" id="KW-0521">NADP</keyword>
<evidence type="ECO:0000256" key="2">
    <source>
        <dbReference type="ARBA" id="ARBA00022650"/>
    </source>
</evidence>
<dbReference type="InterPro" id="IPR008927">
    <property type="entry name" value="6-PGluconate_DH-like_C_sf"/>
</dbReference>
<keyword evidence="10" id="KW-1185">Reference proteome</keyword>
<dbReference type="NCBIfam" id="TIGR00112">
    <property type="entry name" value="proC"/>
    <property type="match status" value="1"/>
</dbReference>
<dbReference type="InterPro" id="IPR029036">
    <property type="entry name" value="P5CR_dimer"/>
</dbReference>
<name>A0ABT2WHE5_9BACI</name>
<comment type="subcellular location">
    <subcellularLocation>
        <location evidence="5">Cytoplasm</location>
    </subcellularLocation>
</comment>
<evidence type="ECO:0000256" key="4">
    <source>
        <dbReference type="ARBA" id="ARBA00023002"/>
    </source>
</evidence>
<keyword evidence="4 5" id="KW-0560">Oxidoreductase</keyword>
<proteinExistence type="inferred from homology"/>
<dbReference type="Pfam" id="PF03807">
    <property type="entry name" value="F420_oxidored"/>
    <property type="match status" value="1"/>
</dbReference>
<dbReference type="PIRSF" id="PIRSF000193">
    <property type="entry name" value="Pyrrol-5-carb_rd"/>
    <property type="match status" value="1"/>
</dbReference>
<dbReference type="GO" id="GO:0004735">
    <property type="term" value="F:pyrroline-5-carboxylate reductase activity"/>
    <property type="evidence" value="ECO:0007669"/>
    <property type="project" value="UniProtKB-EC"/>
</dbReference>
<dbReference type="RefSeq" id="WP_263061990.1">
    <property type="nucleotide sequence ID" value="NZ_JAOUSE010000039.1"/>
</dbReference>
<comment type="function">
    <text evidence="5">Catalyzes the reduction of 1-pyrroline-5-carboxylate (PCA) to L-proline.</text>
</comment>
<evidence type="ECO:0000313" key="9">
    <source>
        <dbReference type="EMBL" id="MCU9595120.1"/>
    </source>
</evidence>
<dbReference type="Pfam" id="PF14748">
    <property type="entry name" value="P5CR_dimer"/>
    <property type="match status" value="1"/>
</dbReference>
<comment type="catalytic activity">
    <reaction evidence="5">
        <text>L-proline + NAD(+) = (S)-1-pyrroline-5-carboxylate + NADH + 2 H(+)</text>
        <dbReference type="Rhea" id="RHEA:14105"/>
        <dbReference type="ChEBI" id="CHEBI:15378"/>
        <dbReference type="ChEBI" id="CHEBI:17388"/>
        <dbReference type="ChEBI" id="CHEBI:57540"/>
        <dbReference type="ChEBI" id="CHEBI:57945"/>
        <dbReference type="ChEBI" id="CHEBI:60039"/>
        <dbReference type="EC" id="1.5.1.2"/>
    </reaction>
</comment>
<evidence type="ECO:0000256" key="1">
    <source>
        <dbReference type="ARBA" id="ARBA00005525"/>
    </source>
</evidence>
<comment type="pathway">
    <text evidence="5">Amino-acid biosynthesis; L-proline biosynthesis; L-proline from L-glutamate 5-semialdehyde: step 1/1.</text>
</comment>
<dbReference type="Proteomes" id="UP001208656">
    <property type="component" value="Unassembled WGS sequence"/>
</dbReference>
<evidence type="ECO:0000259" key="7">
    <source>
        <dbReference type="Pfam" id="PF03807"/>
    </source>
</evidence>
<dbReference type="InterPro" id="IPR036291">
    <property type="entry name" value="NAD(P)-bd_dom_sf"/>
</dbReference>
<evidence type="ECO:0000256" key="5">
    <source>
        <dbReference type="HAMAP-Rule" id="MF_01925"/>
    </source>
</evidence>
<dbReference type="InterPro" id="IPR028939">
    <property type="entry name" value="P5C_Rdtase_cat_N"/>
</dbReference>
<dbReference type="SUPFAM" id="SSF48179">
    <property type="entry name" value="6-phosphogluconate dehydrogenase C-terminal domain-like"/>
    <property type="match status" value="1"/>
</dbReference>
<evidence type="ECO:0000259" key="8">
    <source>
        <dbReference type="Pfam" id="PF14748"/>
    </source>
</evidence>
<dbReference type="Gene3D" id="3.40.50.720">
    <property type="entry name" value="NAD(P)-binding Rossmann-like Domain"/>
    <property type="match status" value="1"/>
</dbReference>
<dbReference type="HAMAP" id="MF_01925">
    <property type="entry name" value="P5C_reductase"/>
    <property type="match status" value="1"/>
</dbReference>
<evidence type="ECO:0000256" key="6">
    <source>
        <dbReference type="NCBIfam" id="TIGR00112"/>
    </source>
</evidence>
<dbReference type="SUPFAM" id="SSF51735">
    <property type="entry name" value="NAD(P)-binding Rossmann-fold domains"/>
    <property type="match status" value="1"/>
</dbReference>
<dbReference type="Gene3D" id="1.10.3730.10">
    <property type="entry name" value="ProC C-terminal domain-like"/>
    <property type="match status" value="1"/>
</dbReference>
<dbReference type="PANTHER" id="PTHR11645:SF0">
    <property type="entry name" value="PYRROLINE-5-CARBOXYLATE REDUCTASE 3"/>
    <property type="match status" value="1"/>
</dbReference>
<reference evidence="9 10" key="1">
    <citation type="submission" date="2022-10" db="EMBL/GenBank/DDBJ databases">
        <title>Description of Fervidibacillus gen. nov. in the family Fervidibacillaceae fam. nov. with two species, Fervidibacillus albus sp. nov., and Fervidibacillus halotolerans sp. nov., isolated from tidal flat sediments.</title>
        <authorList>
            <person name="Kwon K.K."/>
            <person name="Yang S.-H."/>
        </authorList>
    </citation>
    <scope>NUCLEOTIDE SEQUENCE [LARGE SCALE GENOMIC DNA]</scope>
    <source>
        <strain evidence="9 10">DSM 23332</strain>
    </source>
</reference>
<gene>
    <name evidence="5 9" type="primary">proC</name>
    <name evidence="9" type="ORF">OEV82_11795</name>
</gene>
<organism evidence="9 10">
    <name type="scientific">Pallidibacillus thermolactis</name>
    <dbReference type="NCBI Taxonomy" id="251051"/>
    <lineage>
        <taxon>Bacteria</taxon>
        <taxon>Bacillati</taxon>
        <taxon>Bacillota</taxon>
        <taxon>Bacilli</taxon>
        <taxon>Bacillales</taxon>
        <taxon>Bacillaceae</taxon>
        <taxon>Pallidibacillus</taxon>
    </lineage>
</organism>
<evidence type="ECO:0000313" key="10">
    <source>
        <dbReference type="Proteomes" id="UP001208656"/>
    </source>
</evidence>
<evidence type="ECO:0000256" key="3">
    <source>
        <dbReference type="ARBA" id="ARBA00022857"/>
    </source>
</evidence>
<comment type="similarity">
    <text evidence="1 5">Belongs to the pyrroline-5-carboxylate reductase family.</text>
</comment>
<keyword evidence="5" id="KW-0963">Cytoplasm</keyword>
<dbReference type="EC" id="1.5.1.2" evidence="5 6"/>
<feature type="domain" description="Pyrroline-5-carboxylate reductase dimerisation" evidence="8">
    <location>
        <begin position="162"/>
        <end position="265"/>
    </location>
</feature>
<protein>
    <recommendedName>
        <fullName evidence="5 6">Pyrroline-5-carboxylate reductase</fullName>
        <shortName evidence="5">P5C reductase</shortName>
        <shortName evidence="5">P5CR</shortName>
        <ecNumber evidence="5 6">1.5.1.2</ecNumber>
    </recommendedName>
    <alternativeName>
        <fullName evidence="5">PCA reductase</fullName>
    </alternativeName>
</protein>
<keyword evidence="5" id="KW-0028">Amino-acid biosynthesis</keyword>
<comment type="catalytic activity">
    <reaction evidence="5">
        <text>L-proline + NADP(+) = (S)-1-pyrroline-5-carboxylate + NADPH + 2 H(+)</text>
        <dbReference type="Rhea" id="RHEA:14109"/>
        <dbReference type="ChEBI" id="CHEBI:15378"/>
        <dbReference type="ChEBI" id="CHEBI:17388"/>
        <dbReference type="ChEBI" id="CHEBI:57783"/>
        <dbReference type="ChEBI" id="CHEBI:58349"/>
        <dbReference type="ChEBI" id="CHEBI:60039"/>
        <dbReference type="EC" id="1.5.1.2"/>
    </reaction>
</comment>
<dbReference type="InterPro" id="IPR000304">
    <property type="entry name" value="Pyrroline-COOH_reductase"/>
</dbReference>
<sequence>MNRTIGFIGCGNIAKSLIAGIIKSGVVERNQVIASNRSTPSLQEVEEQYGIEITTNNIEVAKKADFLFLTVTSDSYEAVINEIKESVQPNAVIILVAAGESIQKNEHRFAKPVKLVKAMPNTPTMVNEGVTGIAVNQFVTESDLEETKSLFESFGRVELVDESLMDVVTAVGGSSPAFTYMFIEALADGAVMYGMPRKQAYVFAAQAVLGAAKMMLETNIHPAELKDSVCSPGGTTIESVARLEERGLRSAVIEAVKVNVEKAKQIHG</sequence>
<comment type="caution">
    <text evidence="9">The sequence shown here is derived from an EMBL/GenBank/DDBJ whole genome shotgun (WGS) entry which is preliminary data.</text>
</comment>
<dbReference type="EMBL" id="JAOUSE010000039">
    <property type="protein sequence ID" value="MCU9595120.1"/>
    <property type="molecule type" value="Genomic_DNA"/>
</dbReference>
<keyword evidence="2 5" id="KW-0641">Proline biosynthesis</keyword>
<dbReference type="PANTHER" id="PTHR11645">
    <property type="entry name" value="PYRROLINE-5-CARBOXYLATE REDUCTASE"/>
    <property type="match status" value="1"/>
</dbReference>
<feature type="domain" description="Pyrroline-5-carboxylate reductase catalytic N-terminal" evidence="7">
    <location>
        <begin position="4"/>
        <end position="98"/>
    </location>
</feature>